<dbReference type="Proteomes" id="UP000005019">
    <property type="component" value="Unassembled WGS sequence"/>
</dbReference>
<feature type="transmembrane region" description="Helical" evidence="6">
    <location>
        <begin position="186"/>
        <end position="210"/>
    </location>
</feature>
<evidence type="ECO:0000256" key="1">
    <source>
        <dbReference type="ARBA" id="ARBA00004141"/>
    </source>
</evidence>
<dbReference type="Gene3D" id="1.20.1250.20">
    <property type="entry name" value="MFS general substrate transporter like domains"/>
    <property type="match status" value="1"/>
</dbReference>
<evidence type="ECO:0000256" key="3">
    <source>
        <dbReference type="ARBA" id="ARBA00022692"/>
    </source>
</evidence>
<organism evidence="7 8">
    <name type="scientific">Methyloversatilis universalis (strain ATCC BAA-1314 / DSM 25237 / JCM 13912 / CCUG 52030 / FAM5)</name>
    <dbReference type="NCBI Taxonomy" id="1000565"/>
    <lineage>
        <taxon>Bacteria</taxon>
        <taxon>Pseudomonadati</taxon>
        <taxon>Pseudomonadota</taxon>
        <taxon>Betaproteobacteria</taxon>
        <taxon>Nitrosomonadales</taxon>
        <taxon>Sterolibacteriaceae</taxon>
        <taxon>Methyloversatilis</taxon>
    </lineage>
</organism>
<dbReference type="STRING" id="1000565.METUNv1_03970"/>
<dbReference type="InterPro" id="IPR026036">
    <property type="entry name" value="PucC"/>
</dbReference>
<accession>F5RI20</accession>
<feature type="transmembrane region" description="Helical" evidence="6">
    <location>
        <begin position="116"/>
        <end position="138"/>
    </location>
</feature>
<name>F5RI20_METUF</name>
<dbReference type="PANTHER" id="PTHR23538">
    <property type="entry name" value="44.5 KD BACTERIOCHLOROPHYLL SYNTHASE SUBUNIT"/>
    <property type="match status" value="1"/>
</dbReference>
<comment type="caution">
    <text evidence="7">The sequence shown here is derived from an EMBL/GenBank/DDBJ whole genome shotgun (WGS) entry which is preliminary data.</text>
</comment>
<dbReference type="PANTHER" id="PTHR23538:SF1">
    <property type="entry name" value="44.5 KD BACTERIOCHLOROPHYLL SYNTHASE SUBUNIT"/>
    <property type="match status" value="1"/>
</dbReference>
<feature type="transmembrane region" description="Helical" evidence="6">
    <location>
        <begin position="364"/>
        <end position="386"/>
    </location>
</feature>
<evidence type="ECO:0000313" key="8">
    <source>
        <dbReference type="Proteomes" id="UP000005019"/>
    </source>
</evidence>
<feature type="transmembrane region" description="Helical" evidence="6">
    <location>
        <begin position="300"/>
        <end position="322"/>
    </location>
</feature>
<keyword evidence="8" id="KW-1185">Reference proteome</keyword>
<reference evidence="7 8" key="1">
    <citation type="journal article" date="2011" name="J. Bacteriol.">
        <title>Genome sequence of Methyloversatilis universalis FAM5T, a methylotrophic representative of the order Rhodocyclales.</title>
        <authorList>
            <person name="Kittichotirat W."/>
            <person name="Good N.M."/>
            <person name="Hall R."/>
            <person name="Bringel F."/>
            <person name="Lajus A."/>
            <person name="Medigue C."/>
            <person name="Smalley N.E."/>
            <person name="Beck D."/>
            <person name="Bumgarner R."/>
            <person name="Vuilleumier S."/>
            <person name="Kalyuzhnaya M.G."/>
        </authorList>
    </citation>
    <scope>NUCLEOTIDE SEQUENCE [LARGE SCALE GENOMIC DNA]</scope>
    <source>
        <strain evidence="8">ATCC BAA-1314 / JCM 13912 / FAM5</strain>
    </source>
</reference>
<feature type="transmembrane region" description="Helical" evidence="6">
    <location>
        <begin position="150"/>
        <end position="174"/>
    </location>
</feature>
<evidence type="ECO:0008006" key="9">
    <source>
        <dbReference type="Google" id="ProtNLM"/>
    </source>
</evidence>
<sequence>MNAPRRGHGLPALNARAARLWTGVGARFLPFADAASDALPLARLLRLSLFQVSVGMATVLLIGTLNRVMIVEMGMAAWLVAAMVALPLLFSPFRALLGYRSDTHRSALGWRRVPYLWMGTLVQFGGLAIMPFSLILLSGDTRGPEWVGQAGAALAFLMVGAGMQTVQTAGLALATDLAPAAARPRVVALMYLMLLVGMVGSGIAFGLLLADFSQLRLIQVIQGSALLTMALNIAALWKQEARSARGTDAPRPPFRTIWQQFATHARATRYLLALGLGSAAFSMQDIILEPYGAEVLGMGVGATTALTALMACGALAAFAFAARTLARGVDACRVAAFGALIGIVAFSTVVFAEPLHSAALFRGGVGLIGFGGGLFSVGMLTAAMGLDSGGLNGLALGAWGAVHACSTGLAIALGGALRDMVSTLAAAGTLGPALISPATGYSFVYHCEIYLLFASLVALGPLVRSAPHAPAPASAKFGLADFPG</sequence>
<keyword evidence="4 6" id="KW-1133">Transmembrane helix</keyword>
<evidence type="ECO:0000256" key="2">
    <source>
        <dbReference type="ARBA" id="ARBA00008412"/>
    </source>
</evidence>
<protein>
    <recommendedName>
        <fullName evidence="9">MFS transporter</fullName>
    </recommendedName>
</protein>
<feature type="transmembrane region" description="Helical" evidence="6">
    <location>
        <begin position="334"/>
        <end position="352"/>
    </location>
</feature>
<dbReference type="OrthoDB" id="8558818at2"/>
<comment type="similarity">
    <text evidence="2">Belongs to the PucC family.</text>
</comment>
<dbReference type="SUPFAM" id="SSF103473">
    <property type="entry name" value="MFS general substrate transporter"/>
    <property type="match status" value="1"/>
</dbReference>
<dbReference type="AlphaFoldDB" id="F5RI20"/>
<feature type="transmembrane region" description="Helical" evidence="6">
    <location>
        <begin position="76"/>
        <end position="96"/>
    </location>
</feature>
<dbReference type="Pfam" id="PF03209">
    <property type="entry name" value="PUCC"/>
    <property type="match status" value="1"/>
</dbReference>
<dbReference type="CDD" id="cd06176">
    <property type="entry name" value="MFS_BCD_PucC-like"/>
    <property type="match status" value="1"/>
</dbReference>
<dbReference type="GO" id="GO:0016020">
    <property type="term" value="C:membrane"/>
    <property type="evidence" value="ECO:0007669"/>
    <property type="project" value="UniProtKB-SubCell"/>
</dbReference>
<dbReference type="InterPro" id="IPR004896">
    <property type="entry name" value="PucC-rel"/>
</dbReference>
<keyword evidence="3 6" id="KW-0812">Transmembrane</keyword>
<feature type="transmembrane region" description="Helical" evidence="6">
    <location>
        <begin position="393"/>
        <end position="417"/>
    </location>
</feature>
<dbReference type="eggNOG" id="COG2814">
    <property type="taxonomic scope" value="Bacteria"/>
</dbReference>
<evidence type="ECO:0000256" key="4">
    <source>
        <dbReference type="ARBA" id="ARBA00022989"/>
    </source>
</evidence>
<evidence type="ECO:0000313" key="7">
    <source>
        <dbReference type="EMBL" id="EGK70002.1"/>
    </source>
</evidence>
<keyword evidence="5 6" id="KW-0472">Membrane</keyword>
<dbReference type="RefSeq" id="WP_008064782.1">
    <property type="nucleotide sequence ID" value="NZ_AFHG01000059.1"/>
</dbReference>
<dbReference type="PIRSF" id="PIRSF016565">
    <property type="entry name" value="PucC"/>
    <property type="match status" value="1"/>
</dbReference>
<dbReference type="EMBL" id="AFHG01000059">
    <property type="protein sequence ID" value="EGK70002.1"/>
    <property type="molecule type" value="Genomic_DNA"/>
</dbReference>
<proteinExistence type="inferred from homology"/>
<gene>
    <name evidence="7" type="ORF">METUNv1_03970</name>
</gene>
<evidence type="ECO:0000256" key="5">
    <source>
        <dbReference type="ARBA" id="ARBA00023136"/>
    </source>
</evidence>
<dbReference type="InterPro" id="IPR036259">
    <property type="entry name" value="MFS_trans_sf"/>
</dbReference>
<comment type="subcellular location">
    <subcellularLocation>
        <location evidence="1">Membrane</location>
        <topology evidence="1">Multi-pass membrane protein</topology>
    </subcellularLocation>
</comment>
<evidence type="ECO:0000256" key="6">
    <source>
        <dbReference type="SAM" id="Phobius"/>
    </source>
</evidence>
<feature type="transmembrane region" description="Helical" evidence="6">
    <location>
        <begin position="270"/>
        <end position="288"/>
    </location>
</feature>
<feature type="transmembrane region" description="Helical" evidence="6">
    <location>
        <begin position="49"/>
        <end position="70"/>
    </location>
</feature>
<feature type="transmembrane region" description="Helical" evidence="6">
    <location>
        <begin position="216"/>
        <end position="237"/>
    </location>
</feature>